<dbReference type="AlphaFoldDB" id="A0A1I6FMY5"/>
<dbReference type="Pfam" id="PF01436">
    <property type="entry name" value="NHL"/>
    <property type="match status" value="1"/>
</dbReference>
<dbReference type="PANTHER" id="PTHR24104:SF25">
    <property type="entry name" value="PROTEIN LIN-41"/>
    <property type="match status" value="1"/>
</dbReference>
<gene>
    <name evidence="3" type="ORF">SAMN04490243_0127</name>
</gene>
<reference evidence="3 4" key="1">
    <citation type="submission" date="2016-10" db="EMBL/GenBank/DDBJ databases">
        <authorList>
            <person name="de Groot N.N."/>
        </authorList>
    </citation>
    <scope>NUCLEOTIDE SEQUENCE [LARGE SCALE GENOMIC DNA]</scope>
    <source>
        <strain evidence="3 4">DSM 21019</strain>
    </source>
</reference>
<dbReference type="InterPro" id="IPR001258">
    <property type="entry name" value="NHL_repeat"/>
</dbReference>
<dbReference type="CDD" id="cd05819">
    <property type="entry name" value="NHL"/>
    <property type="match status" value="1"/>
</dbReference>
<dbReference type="InterPro" id="IPR011042">
    <property type="entry name" value="6-blade_b-propeller_TolB-like"/>
</dbReference>
<sequence>MNVFKTNRLMKNLKKSSLAILLPGLLFFGLMGCQQEDVPHEWQLVRTIALDSINPIGLAESNGKIWLSDGDHNRVVLYDLTSGPVRVVDGLDRPMHIAAVSESLFVPQYGNDKVEEIGATGRKEMILPDSLDAPAGVDVLGNQQAIADFYNNRILFFDGNEWIVFGKEGKAAGEFYYPTDVQLTETEIYVADAYNHRIQVFDKAGKPLRMFGKEDKMNATTGIFVGPEAVFATDFENDRVLVYSPGGERLQILEEGIEKPTDMIQLQDKLYIANYRKAELLEYGWLPVKTTPEKQ</sequence>
<accession>A0A1I6FMY5</accession>
<dbReference type="PROSITE" id="PS51125">
    <property type="entry name" value="NHL"/>
    <property type="match status" value="1"/>
</dbReference>
<dbReference type="Proteomes" id="UP000199534">
    <property type="component" value="Unassembled WGS sequence"/>
</dbReference>
<dbReference type="GO" id="GO:0008270">
    <property type="term" value="F:zinc ion binding"/>
    <property type="evidence" value="ECO:0007669"/>
    <property type="project" value="UniProtKB-KW"/>
</dbReference>
<name>A0A1I6FMY5_9FLAO</name>
<protein>
    <submittedName>
        <fullName evidence="3">NHL repeat-containing protein</fullName>
    </submittedName>
</protein>
<evidence type="ECO:0000256" key="1">
    <source>
        <dbReference type="ARBA" id="ARBA00022737"/>
    </source>
</evidence>
<organism evidence="3 4">
    <name type="scientific">Robiginitalea myxolifaciens</name>
    <dbReference type="NCBI Taxonomy" id="400055"/>
    <lineage>
        <taxon>Bacteria</taxon>
        <taxon>Pseudomonadati</taxon>
        <taxon>Bacteroidota</taxon>
        <taxon>Flavobacteriia</taxon>
        <taxon>Flavobacteriales</taxon>
        <taxon>Flavobacteriaceae</taxon>
        <taxon>Robiginitalea</taxon>
    </lineage>
</organism>
<dbReference type="PANTHER" id="PTHR24104">
    <property type="entry name" value="E3 UBIQUITIN-PROTEIN LIGASE NHLRC1-RELATED"/>
    <property type="match status" value="1"/>
</dbReference>
<evidence type="ECO:0000313" key="3">
    <source>
        <dbReference type="EMBL" id="SFR31300.1"/>
    </source>
</evidence>
<dbReference type="SUPFAM" id="SSF101898">
    <property type="entry name" value="NHL repeat"/>
    <property type="match status" value="1"/>
</dbReference>
<keyword evidence="4" id="KW-1185">Reference proteome</keyword>
<dbReference type="PROSITE" id="PS51257">
    <property type="entry name" value="PROKAR_LIPOPROTEIN"/>
    <property type="match status" value="1"/>
</dbReference>
<dbReference type="GO" id="GO:0043161">
    <property type="term" value="P:proteasome-mediated ubiquitin-dependent protein catabolic process"/>
    <property type="evidence" value="ECO:0007669"/>
    <property type="project" value="TreeGrafter"/>
</dbReference>
<keyword evidence="1" id="KW-0677">Repeat</keyword>
<feature type="repeat" description="NHL" evidence="2">
    <location>
        <begin position="164"/>
        <end position="204"/>
    </location>
</feature>
<evidence type="ECO:0000313" key="4">
    <source>
        <dbReference type="Proteomes" id="UP000199534"/>
    </source>
</evidence>
<dbReference type="GO" id="GO:0000209">
    <property type="term" value="P:protein polyubiquitination"/>
    <property type="evidence" value="ECO:0007669"/>
    <property type="project" value="TreeGrafter"/>
</dbReference>
<dbReference type="EMBL" id="FOYQ01000001">
    <property type="protein sequence ID" value="SFR31300.1"/>
    <property type="molecule type" value="Genomic_DNA"/>
</dbReference>
<dbReference type="Gene3D" id="2.120.10.30">
    <property type="entry name" value="TolB, C-terminal domain"/>
    <property type="match status" value="1"/>
</dbReference>
<evidence type="ECO:0000256" key="2">
    <source>
        <dbReference type="PROSITE-ProRule" id="PRU00504"/>
    </source>
</evidence>
<dbReference type="STRING" id="400055.SAMN04490243_0127"/>
<proteinExistence type="predicted"/>
<dbReference type="InterPro" id="IPR050952">
    <property type="entry name" value="TRIM-NHL_E3_ligases"/>
</dbReference>
<dbReference type="GO" id="GO:0061630">
    <property type="term" value="F:ubiquitin protein ligase activity"/>
    <property type="evidence" value="ECO:0007669"/>
    <property type="project" value="TreeGrafter"/>
</dbReference>